<dbReference type="InterPro" id="IPR011042">
    <property type="entry name" value="6-blade_b-propeller_TolB-like"/>
</dbReference>
<dbReference type="AlphaFoldDB" id="A0A0C2D209"/>
<dbReference type="Gene3D" id="2.120.10.30">
    <property type="entry name" value="TolB, C-terminal domain"/>
    <property type="match status" value="2"/>
</dbReference>
<feature type="signal peptide" evidence="2">
    <location>
        <begin position="1"/>
        <end position="23"/>
    </location>
</feature>
<dbReference type="PANTHER" id="PTHR36842:SF1">
    <property type="entry name" value="PROTEIN TOLB"/>
    <property type="match status" value="1"/>
</dbReference>
<dbReference type="RefSeq" id="WP_165703716.1">
    <property type="nucleotide sequence ID" value="NZ_JMCC02000027.1"/>
</dbReference>
<evidence type="ECO:0000256" key="2">
    <source>
        <dbReference type="SAM" id="SignalP"/>
    </source>
</evidence>
<dbReference type="SUPFAM" id="SSF69304">
    <property type="entry name" value="Tricorn protease N-terminal domain"/>
    <property type="match status" value="1"/>
</dbReference>
<dbReference type="PROSITE" id="PS51257">
    <property type="entry name" value="PROKAR_LIPOPROTEIN"/>
    <property type="match status" value="1"/>
</dbReference>
<proteinExistence type="inferred from homology"/>
<comment type="caution">
    <text evidence="3">The sequence shown here is derived from an EMBL/GenBank/DDBJ whole genome shotgun (WGS) entry which is preliminary data.</text>
</comment>
<dbReference type="Pfam" id="PF07676">
    <property type="entry name" value="PD40"/>
    <property type="match status" value="2"/>
</dbReference>
<evidence type="ECO:0000256" key="1">
    <source>
        <dbReference type="ARBA" id="ARBA00009820"/>
    </source>
</evidence>
<name>A0A0C2D209_9BACT</name>
<feature type="chain" id="PRO_5002147566" description="Translocation protein TolB" evidence="2">
    <location>
        <begin position="24"/>
        <end position="326"/>
    </location>
</feature>
<evidence type="ECO:0000313" key="4">
    <source>
        <dbReference type="Proteomes" id="UP000031599"/>
    </source>
</evidence>
<reference evidence="3 4" key="1">
    <citation type="submission" date="2014-12" db="EMBL/GenBank/DDBJ databases">
        <title>Genome assembly of Enhygromyxa salina DSM 15201.</title>
        <authorList>
            <person name="Sharma G."/>
            <person name="Subramanian S."/>
        </authorList>
    </citation>
    <scope>NUCLEOTIDE SEQUENCE [LARGE SCALE GENOMIC DNA]</scope>
    <source>
        <strain evidence="3 4">DSM 15201</strain>
    </source>
</reference>
<keyword evidence="2" id="KW-0732">Signal</keyword>
<comment type="similarity">
    <text evidence="1">Belongs to the TolB family.</text>
</comment>
<sequence>MHRVASRPALPWLLWSLALFGCADVVPMSAEQVGPLIFVEPTGQRIGSLTTNGQRGAGVGEAHAVIVSPRWSPSGSMIAYVGLEDDRVRDLWIVNIDAEGRPAEPRSALRWDTAEPPPLLHWLPDESGLLWSEMTDTSVAVRQLELASGADTWHFQINLSDLDVASDGRIVGRASTESSDSLAVHAASFERLFETEAGLGKAPRWSPDGSEVGFVLLGEPGIGVLDPDTGTWERLTNAEDTDLRWSPDGTYLSFVRQREQLVLRDRQRGTETIMLEAEAAAHEWSRDGRHLAMPGPDRTLWLLSRDDGSVREVVGLRASVPNLDWS</sequence>
<accession>A0A0C2D209</accession>
<dbReference type="PANTHER" id="PTHR36842">
    <property type="entry name" value="PROTEIN TOLB HOMOLOG"/>
    <property type="match status" value="1"/>
</dbReference>
<gene>
    <name evidence="3" type="ORF">DB30_03449</name>
</gene>
<evidence type="ECO:0008006" key="5">
    <source>
        <dbReference type="Google" id="ProtNLM"/>
    </source>
</evidence>
<dbReference type="InterPro" id="IPR011659">
    <property type="entry name" value="WD40"/>
</dbReference>
<organism evidence="3 4">
    <name type="scientific">Enhygromyxa salina</name>
    <dbReference type="NCBI Taxonomy" id="215803"/>
    <lineage>
        <taxon>Bacteria</taxon>
        <taxon>Pseudomonadati</taxon>
        <taxon>Myxococcota</taxon>
        <taxon>Polyangia</taxon>
        <taxon>Nannocystales</taxon>
        <taxon>Nannocystaceae</taxon>
        <taxon>Enhygromyxa</taxon>
    </lineage>
</organism>
<dbReference type="EMBL" id="JMCC02000027">
    <property type="protein sequence ID" value="KIG17266.1"/>
    <property type="molecule type" value="Genomic_DNA"/>
</dbReference>
<protein>
    <recommendedName>
        <fullName evidence="5">Translocation protein TolB</fullName>
    </recommendedName>
</protein>
<evidence type="ECO:0000313" key="3">
    <source>
        <dbReference type="EMBL" id="KIG17266.1"/>
    </source>
</evidence>
<dbReference type="Proteomes" id="UP000031599">
    <property type="component" value="Unassembled WGS sequence"/>
</dbReference>